<comment type="similarity">
    <text evidence="1">Belongs to the glycosyl hydrolase 28 family.</text>
</comment>
<evidence type="ECO:0000256" key="4">
    <source>
        <dbReference type="ARBA" id="ARBA00023180"/>
    </source>
</evidence>
<reference evidence="9" key="1">
    <citation type="journal article" date="2014" name="Front. Microbiol.">
        <title>High frequency of phylogenetically diverse reductive dehalogenase-homologous genes in deep subseafloor sedimentary metagenomes.</title>
        <authorList>
            <person name="Kawai M."/>
            <person name="Futagami T."/>
            <person name="Toyoda A."/>
            <person name="Takaki Y."/>
            <person name="Nishi S."/>
            <person name="Hori S."/>
            <person name="Arai W."/>
            <person name="Tsubouchi T."/>
            <person name="Morono Y."/>
            <person name="Uchiyama I."/>
            <person name="Ito T."/>
            <person name="Fujiyama A."/>
            <person name="Inagaki F."/>
            <person name="Takami H."/>
        </authorList>
    </citation>
    <scope>NUCLEOTIDE SEQUENCE</scope>
    <source>
        <strain evidence="9">Expedition CK06-06</strain>
    </source>
</reference>
<dbReference type="InterPro" id="IPR000743">
    <property type="entry name" value="Glyco_hydro_28"/>
</dbReference>
<dbReference type="PANTHER" id="PTHR31736:SF9">
    <property type="entry name" value="ENDO-XYLOGALACTURONAN HYDROLASE A-RELATED"/>
    <property type="match status" value="1"/>
</dbReference>
<feature type="non-terminal residue" evidence="9">
    <location>
        <position position="1"/>
    </location>
</feature>
<dbReference type="Gene3D" id="2.160.20.10">
    <property type="entry name" value="Single-stranded right-handed beta-helix, Pectin lyase-like"/>
    <property type="match status" value="1"/>
</dbReference>
<dbReference type="GO" id="GO:0000272">
    <property type="term" value="P:polysaccharide catabolic process"/>
    <property type="evidence" value="ECO:0007669"/>
    <property type="project" value="UniProtKB-KW"/>
</dbReference>
<evidence type="ECO:0000256" key="6">
    <source>
        <dbReference type="ARBA" id="ARBA00023295"/>
    </source>
</evidence>
<evidence type="ECO:0000256" key="3">
    <source>
        <dbReference type="ARBA" id="ARBA00022801"/>
    </source>
</evidence>
<keyword evidence="5" id="KW-0119">Carbohydrate metabolism</keyword>
<comment type="caution">
    <text evidence="9">The sequence shown here is derived from an EMBL/GenBank/DDBJ whole genome shotgun (WGS) entry which is preliminary data.</text>
</comment>
<evidence type="ECO:0000313" key="9">
    <source>
        <dbReference type="EMBL" id="GAF85494.1"/>
    </source>
</evidence>
<keyword evidence="4" id="KW-0325">Glycoprotein</keyword>
<evidence type="ECO:0000256" key="7">
    <source>
        <dbReference type="ARBA" id="ARBA00023326"/>
    </source>
</evidence>
<evidence type="ECO:0000256" key="1">
    <source>
        <dbReference type="ARBA" id="ARBA00008834"/>
    </source>
</evidence>
<accession>X0SX05</accession>
<gene>
    <name evidence="9" type="ORF">S01H1_04720</name>
</gene>
<comment type="function">
    <text evidence="8">Pectinolytic enzyme involved in the degradation of xylogalacturonan (xga), a galacturonan backbone heavily substituted with xylose, and which is one important component of the hairy regions of pectin. Activity requires a galacturonic acid backbone substituted with xylose.</text>
</comment>
<dbReference type="EMBL" id="BARS01002477">
    <property type="protein sequence ID" value="GAF85494.1"/>
    <property type="molecule type" value="Genomic_DNA"/>
</dbReference>
<evidence type="ECO:0008006" key="10">
    <source>
        <dbReference type="Google" id="ProtNLM"/>
    </source>
</evidence>
<keyword evidence="3" id="KW-0378">Hydrolase</keyword>
<dbReference type="InterPro" id="IPR011050">
    <property type="entry name" value="Pectin_lyase_fold/virulence"/>
</dbReference>
<name>X0SX05_9ZZZZ</name>
<keyword evidence="6" id="KW-0326">Glycosidase</keyword>
<protein>
    <recommendedName>
        <fullName evidence="10">Right handed beta helix domain-containing protein</fullName>
    </recommendedName>
</protein>
<evidence type="ECO:0000256" key="2">
    <source>
        <dbReference type="ARBA" id="ARBA00022737"/>
    </source>
</evidence>
<dbReference type="GO" id="GO:0004650">
    <property type="term" value="F:polygalacturonase activity"/>
    <property type="evidence" value="ECO:0007669"/>
    <property type="project" value="InterPro"/>
</dbReference>
<dbReference type="Pfam" id="PF00295">
    <property type="entry name" value="Glyco_hydro_28"/>
    <property type="match status" value="1"/>
</dbReference>
<evidence type="ECO:0000256" key="8">
    <source>
        <dbReference type="ARBA" id="ARBA00037278"/>
    </source>
</evidence>
<proteinExistence type="inferred from homology"/>
<dbReference type="PANTHER" id="PTHR31736">
    <property type="match status" value="1"/>
</dbReference>
<evidence type="ECO:0000256" key="5">
    <source>
        <dbReference type="ARBA" id="ARBA00023277"/>
    </source>
</evidence>
<organism evidence="9">
    <name type="scientific">marine sediment metagenome</name>
    <dbReference type="NCBI Taxonomy" id="412755"/>
    <lineage>
        <taxon>unclassified sequences</taxon>
        <taxon>metagenomes</taxon>
        <taxon>ecological metagenomes</taxon>
    </lineage>
</organism>
<dbReference type="SUPFAM" id="SSF51126">
    <property type="entry name" value="Pectin lyase-like"/>
    <property type="match status" value="1"/>
</dbReference>
<dbReference type="InterPro" id="IPR012334">
    <property type="entry name" value="Pectin_lyas_fold"/>
</dbReference>
<keyword evidence="2" id="KW-0677">Repeat</keyword>
<keyword evidence="7" id="KW-0624">Polysaccharide degradation</keyword>
<sequence length="274" mass="30361">FYEPILAVNKARRVRICGRGILDAGLMPHGSKTTISVSGSADVEIEGIIIRNSSNWAICLAGCESVRVSNVKEISGRLNSDGINPVGSRKVRISDCFIRNRDDSIAVKATQPKRPCEDILAERCVIWNDWGFALGVTYETRAPIRNVTFRDCDVIHSEHWALGVHVVDSATVSEVRFESIRVEHAAGQLIRLNVGKDFWATDAAAGRIRGVHFKDVAFTGAGRPRSSIHGHDAQHRVEDVTFQNLRIGGQVVTDPKQGRFEINAHTRDIRFAER</sequence>
<dbReference type="AlphaFoldDB" id="X0SX05"/>